<dbReference type="InterPro" id="IPR032465">
    <property type="entry name" value="ACMSD"/>
</dbReference>
<feature type="domain" description="Amidohydrolase-related" evidence="2">
    <location>
        <begin position="118"/>
        <end position="368"/>
    </location>
</feature>
<dbReference type="EMBL" id="JAUFQS010000047">
    <property type="protein sequence ID" value="MDN3690086.1"/>
    <property type="molecule type" value="Genomic_DNA"/>
</dbReference>
<dbReference type="PANTHER" id="PTHR21240:SF28">
    <property type="entry name" value="ISO-OROTATE DECARBOXYLASE (EUROFUNG)"/>
    <property type="match status" value="1"/>
</dbReference>
<reference evidence="4" key="1">
    <citation type="journal article" date="2019" name="Int. J. Syst. Evol. Microbiol.">
        <title>The Global Catalogue of Microorganisms (GCM) 10K type strain sequencing project: providing services to taxonomists for standard genome sequencing and annotation.</title>
        <authorList>
            <consortium name="The Broad Institute Genomics Platform"/>
            <consortium name="The Broad Institute Genome Sequencing Center for Infectious Disease"/>
            <person name="Wu L."/>
            <person name="Ma J."/>
        </authorList>
    </citation>
    <scope>NUCLEOTIDE SEQUENCE [LARGE SCALE GENOMIC DNA]</scope>
    <source>
        <strain evidence="4">CECT 7706</strain>
    </source>
</reference>
<gene>
    <name evidence="3" type="ORF">QWZ15_19850</name>
</gene>
<evidence type="ECO:0000313" key="4">
    <source>
        <dbReference type="Proteomes" id="UP001236663"/>
    </source>
</evidence>
<dbReference type="SUPFAM" id="SSF51556">
    <property type="entry name" value="Metallo-dependent hydrolases"/>
    <property type="match status" value="1"/>
</dbReference>
<dbReference type="Proteomes" id="UP001236663">
    <property type="component" value="Unassembled WGS sequence"/>
</dbReference>
<dbReference type="PROSITE" id="PS51257">
    <property type="entry name" value="PROKAR_LIPOPROTEIN"/>
    <property type="match status" value="1"/>
</dbReference>
<dbReference type="PANTHER" id="PTHR21240">
    <property type="entry name" value="2-AMINO-3-CARBOXYLMUCONATE-6-SEMIALDEHYDE DECARBOXYLASE"/>
    <property type="match status" value="1"/>
</dbReference>
<dbReference type="Gene3D" id="3.20.20.140">
    <property type="entry name" value="Metal-dependent hydrolases"/>
    <property type="match status" value="1"/>
</dbReference>
<organism evidence="3 4">
    <name type="scientific">Cyclobacterium jeungdonense</name>
    <dbReference type="NCBI Taxonomy" id="708087"/>
    <lineage>
        <taxon>Bacteria</taxon>
        <taxon>Pseudomonadati</taxon>
        <taxon>Bacteroidota</taxon>
        <taxon>Cytophagia</taxon>
        <taxon>Cytophagales</taxon>
        <taxon>Cyclobacteriaceae</taxon>
        <taxon>Cyclobacterium</taxon>
    </lineage>
</organism>
<dbReference type="InterPro" id="IPR032466">
    <property type="entry name" value="Metal_Hydrolase"/>
</dbReference>
<proteinExistence type="predicted"/>
<evidence type="ECO:0000259" key="2">
    <source>
        <dbReference type="Pfam" id="PF04909"/>
    </source>
</evidence>
<evidence type="ECO:0000313" key="3">
    <source>
        <dbReference type="EMBL" id="MDN3690086.1"/>
    </source>
</evidence>
<evidence type="ECO:0000256" key="1">
    <source>
        <dbReference type="ARBA" id="ARBA00023239"/>
    </source>
</evidence>
<protein>
    <submittedName>
        <fullName evidence="3">Amidohydrolase family protein</fullName>
    </submittedName>
</protein>
<accession>A0ABT8CC48</accession>
<name>A0ABT8CC48_9BACT</name>
<keyword evidence="1" id="KW-0456">Lyase</keyword>
<comment type="caution">
    <text evidence="3">The sequence shown here is derived from an EMBL/GenBank/DDBJ whole genome shotgun (WGS) entry which is preliminary data.</text>
</comment>
<dbReference type="InterPro" id="IPR006680">
    <property type="entry name" value="Amidohydro-rel"/>
</dbReference>
<keyword evidence="4" id="KW-1185">Reference proteome</keyword>
<dbReference type="Pfam" id="PF04909">
    <property type="entry name" value="Amidohydro_2"/>
    <property type="match status" value="1"/>
</dbReference>
<sequence length="370" mass="42951">MKTNLIMEIDLPLTGYVVPVIFMLMGTACGSDSDHYTMEDYTSVPKMDVHVHLETDRNLFVEKATSDGFRLINVALEYTDGWNDVYRKFSYGLQQEKAHPETVANVTAFAVSDWDSPDWEEKVIHWLDSCFEKGALGVKVWKNIGMVSRDTAGNLIQIDDARFDAIFDHISKQGKTLMGHLAEPKNCWLPLEEMTTNNDRNYYGNHPEYHMYLQPEMPSHEELIQRRDNMLEKHPDLKFVGAHMGSLEYDVDELARTLDRFPNMAVDLAARMGQVFYQTAEDRVKVREFFIRYQDRLLYATDLSDNGSRSEEELHAAMDAAWKRDWEFFVTDNEMNSDLINEPFQGLQLPKDVVDKVFYKNAVHWFGIEE</sequence>
<dbReference type="RefSeq" id="WP_240459177.1">
    <property type="nucleotide sequence ID" value="NZ_JAUFQS010000047.1"/>
</dbReference>